<evidence type="ECO:0000313" key="8">
    <source>
        <dbReference type="Proteomes" id="UP000559010"/>
    </source>
</evidence>
<dbReference type="InterPro" id="IPR000917">
    <property type="entry name" value="Sulfatase_N"/>
</dbReference>
<dbReference type="Gene3D" id="3.30.1120.10">
    <property type="match status" value="1"/>
</dbReference>
<evidence type="ECO:0000256" key="5">
    <source>
        <dbReference type="SAM" id="SignalP"/>
    </source>
</evidence>
<protein>
    <submittedName>
        <fullName evidence="7">Arylsulfatase</fullName>
    </submittedName>
</protein>
<evidence type="ECO:0000259" key="6">
    <source>
        <dbReference type="Pfam" id="PF00884"/>
    </source>
</evidence>
<dbReference type="GO" id="GO:0046872">
    <property type="term" value="F:metal ion binding"/>
    <property type="evidence" value="ECO:0007669"/>
    <property type="project" value="UniProtKB-KW"/>
</dbReference>
<proteinExistence type="inferred from homology"/>
<dbReference type="InterPro" id="IPR024607">
    <property type="entry name" value="Sulfatase_CS"/>
</dbReference>
<keyword evidence="3" id="KW-0378">Hydrolase</keyword>
<sequence>MIKLFLKSPFILLFLLVCQCNTTSENDNAEHKSVQNKNPNIILILADDLGYGDIEIYNSNSKIPTPNLNKLAESGIRFTDAHSSSSVCTPSRYSILTGEYAWRSPLKKGVTWGYSPSLIDTTQSTIASLLSDYGYNTAAIGKWHLGLNWPVKDGHDAQWENPEIHPAAYTGESIDFNSPIKVSPVDHGFDYFFGIPASLDMKPYCFIENRSVVDLPMKMIEENKEENGLINWRSGLAASTFSHQDVLPTLQQKTLQYLNSQKDSTKPFFLYYALTAPHLPILPEPEYKGSTPVGDYGDFVYNIDQLLGEIMNTLKENNQLENTIVIFTSDNGAYLRYFDPESMHQPNAYLRGQKADIHEGGHRVPLIISWPGKIESNTSSNALVGLTDFYSTFADIVSASKTSNEATDSYSLLPVLLGKADKVTGREFMIHHSSRGVFALRKDSIKLIEGLGSGGFTLPHTIVNENKFEKYQQYNLAQDSTEQHNIHLNTNSNQLINELEEFVEQGRDSNE</sequence>
<dbReference type="Pfam" id="PF00884">
    <property type="entry name" value="Sulfatase"/>
    <property type="match status" value="1"/>
</dbReference>
<dbReference type="Proteomes" id="UP000559010">
    <property type="component" value="Unassembled WGS sequence"/>
</dbReference>
<dbReference type="PROSITE" id="PS00523">
    <property type="entry name" value="SULFATASE_1"/>
    <property type="match status" value="1"/>
</dbReference>
<feature type="chain" id="PRO_5032829376" evidence="5">
    <location>
        <begin position="23"/>
        <end position="511"/>
    </location>
</feature>
<evidence type="ECO:0000256" key="4">
    <source>
        <dbReference type="ARBA" id="ARBA00022837"/>
    </source>
</evidence>
<dbReference type="PANTHER" id="PTHR42693:SF53">
    <property type="entry name" value="ENDO-4-O-SULFATASE"/>
    <property type="match status" value="1"/>
</dbReference>
<dbReference type="InterPro" id="IPR017850">
    <property type="entry name" value="Alkaline_phosphatase_core_sf"/>
</dbReference>
<evidence type="ECO:0000256" key="2">
    <source>
        <dbReference type="ARBA" id="ARBA00022723"/>
    </source>
</evidence>
<dbReference type="EMBL" id="JABBNU010000004">
    <property type="protein sequence ID" value="NMM48367.1"/>
    <property type="molecule type" value="Genomic_DNA"/>
</dbReference>
<organism evidence="7 8">
    <name type="scientific">Marinigracilibium pacificum</name>
    <dbReference type="NCBI Taxonomy" id="2729599"/>
    <lineage>
        <taxon>Bacteria</taxon>
        <taxon>Pseudomonadati</taxon>
        <taxon>Bacteroidota</taxon>
        <taxon>Cytophagia</taxon>
        <taxon>Cytophagales</taxon>
        <taxon>Flammeovirgaceae</taxon>
        <taxon>Marinigracilibium</taxon>
    </lineage>
</organism>
<evidence type="ECO:0000256" key="3">
    <source>
        <dbReference type="ARBA" id="ARBA00022801"/>
    </source>
</evidence>
<keyword evidence="2" id="KW-0479">Metal-binding</keyword>
<dbReference type="CDD" id="cd16143">
    <property type="entry name" value="ARS_like"/>
    <property type="match status" value="1"/>
</dbReference>
<reference evidence="7 8" key="1">
    <citation type="submission" date="2020-04" db="EMBL/GenBank/DDBJ databases">
        <title>Flammeovirgaceae bacterium KN852 isolated from deep sea.</title>
        <authorList>
            <person name="Zhang D.-C."/>
        </authorList>
    </citation>
    <scope>NUCLEOTIDE SEQUENCE [LARGE SCALE GENOMIC DNA]</scope>
    <source>
        <strain evidence="7 8">KN852</strain>
    </source>
</reference>
<dbReference type="RefSeq" id="WP_169680035.1">
    <property type="nucleotide sequence ID" value="NZ_JABBNU010000004.1"/>
</dbReference>
<feature type="domain" description="Sulfatase N-terminal" evidence="6">
    <location>
        <begin position="39"/>
        <end position="396"/>
    </location>
</feature>
<comment type="similarity">
    <text evidence="1">Belongs to the sulfatase family.</text>
</comment>
<dbReference type="SUPFAM" id="SSF53649">
    <property type="entry name" value="Alkaline phosphatase-like"/>
    <property type="match status" value="1"/>
</dbReference>
<name>A0A848IVK4_9BACT</name>
<comment type="caution">
    <text evidence="7">The sequence shown here is derived from an EMBL/GenBank/DDBJ whole genome shotgun (WGS) entry which is preliminary data.</text>
</comment>
<dbReference type="PROSITE" id="PS00149">
    <property type="entry name" value="SULFATASE_2"/>
    <property type="match status" value="1"/>
</dbReference>
<dbReference type="AlphaFoldDB" id="A0A848IVK4"/>
<evidence type="ECO:0000256" key="1">
    <source>
        <dbReference type="ARBA" id="ARBA00008779"/>
    </source>
</evidence>
<dbReference type="InterPro" id="IPR050738">
    <property type="entry name" value="Sulfatase"/>
</dbReference>
<keyword evidence="4" id="KW-0106">Calcium</keyword>
<feature type="signal peptide" evidence="5">
    <location>
        <begin position="1"/>
        <end position="22"/>
    </location>
</feature>
<evidence type="ECO:0000313" key="7">
    <source>
        <dbReference type="EMBL" id="NMM48367.1"/>
    </source>
</evidence>
<dbReference type="GO" id="GO:0004065">
    <property type="term" value="F:arylsulfatase activity"/>
    <property type="evidence" value="ECO:0007669"/>
    <property type="project" value="TreeGrafter"/>
</dbReference>
<keyword evidence="8" id="KW-1185">Reference proteome</keyword>
<keyword evidence="5" id="KW-0732">Signal</keyword>
<gene>
    <name evidence="7" type="ORF">HH304_08145</name>
</gene>
<dbReference type="Gene3D" id="3.40.720.10">
    <property type="entry name" value="Alkaline Phosphatase, subunit A"/>
    <property type="match status" value="1"/>
</dbReference>
<accession>A0A848IVK4</accession>
<dbReference type="PANTHER" id="PTHR42693">
    <property type="entry name" value="ARYLSULFATASE FAMILY MEMBER"/>
    <property type="match status" value="1"/>
</dbReference>